<dbReference type="OrthoDB" id="9796058at2"/>
<dbReference type="InterPro" id="IPR050423">
    <property type="entry name" value="UPF0337_stress_rsp"/>
</dbReference>
<gene>
    <name evidence="4" type="ORF">RSO01_36930</name>
</gene>
<dbReference type="SUPFAM" id="SSF69047">
    <property type="entry name" value="Hypothetical protein YjbJ"/>
    <property type="match status" value="1"/>
</dbReference>
<dbReference type="PANTHER" id="PTHR34977">
    <property type="entry name" value="UPF0337 PROTEIN YJBJ"/>
    <property type="match status" value="1"/>
</dbReference>
<accession>A0A512NC56</accession>
<proteinExistence type="inferred from homology"/>
<dbReference type="Gene3D" id="1.10.1470.10">
    <property type="entry name" value="YjbJ"/>
    <property type="match status" value="1"/>
</dbReference>
<evidence type="ECO:0000259" key="3">
    <source>
        <dbReference type="Pfam" id="PF05532"/>
    </source>
</evidence>
<evidence type="ECO:0000313" key="5">
    <source>
        <dbReference type="Proteomes" id="UP000321058"/>
    </source>
</evidence>
<feature type="signal peptide" evidence="2">
    <location>
        <begin position="1"/>
        <end position="24"/>
    </location>
</feature>
<comment type="similarity">
    <text evidence="1">Belongs to the UPF0337 (CsbD) family.</text>
</comment>
<protein>
    <recommendedName>
        <fullName evidence="3">CsbD-like domain-containing protein</fullName>
    </recommendedName>
</protein>
<dbReference type="EMBL" id="BKAJ01000066">
    <property type="protein sequence ID" value="GEP56527.1"/>
    <property type="molecule type" value="Genomic_DNA"/>
</dbReference>
<evidence type="ECO:0000256" key="1">
    <source>
        <dbReference type="ARBA" id="ARBA00009129"/>
    </source>
</evidence>
<sequence>MRPIAILAACAALTVGTLPIIVHAQATGPSTGQTDVKSIWAKFKGSWNQTKGAVKEQWGKLTDDDLLEIEGRRDQLVGKIQTRYGISKEEAEAQVGTWEQKRYRDM</sequence>
<dbReference type="AlphaFoldDB" id="A0A512NC56"/>
<feature type="domain" description="CsbD-like" evidence="3">
    <location>
        <begin position="42"/>
        <end position="92"/>
    </location>
</feature>
<dbReference type="InterPro" id="IPR036629">
    <property type="entry name" value="YjbJ_sf"/>
</dbReference>
<keyword evidence="2" id="KW-0732">Signal</keyword>
<reference evidence="4 5" key="1">
    <citation type="submission" date="2019-07" db="EMBL/GenBank/DDBJ databases">
        <title>Whole genome shotgun sequence of Reyranella soli NBRC 108950.</title>
        <authorList>
            <person name="Hosoyama A."/>
            <person name="Uohara A."/>
            <person name="Ohji S."/>
            <person name="Ichikawa N."/>
        </authorList>
    </citation>
    <scope>NUCLEOTIDE SEQUENCE [LARGE SCALE GENOMIC DNA]</scope>
    <source>
        <strain evidence="4 5">NBRC 108950</strain>
    </source>
</reference>
<evidence type="ECO:0000313" key="4">
    <source>
        <dbReference type="EMBL" id="GEP56527.1"/>
    </source>
</evidence>
<dbReference type="PANTHER" id="PTHR34977:SF1">
    <property type="entry name" value="UPF0337 PROTEIN YJBJ"/>
    <property type="match status" value="1"/>
</dbReference>
<name>A0A512NC56_9HYPH</name>
<feature type="chain" id="PRO_5022135734" description="CsbD-like domain-containing protein" evidence="2">
    <location>
        <begin position="25"/>
        <end position="106"/>
    </location>
</feature>
<dbReference type="Pfam" id="PF05532">
    <property type="entry name" value="CsbD"/>
    <property type="match status" value="1"/>
</dbReference>
<dbReference type="InterPro" id="IPR008462">
    <property type="entry name" value="CsbD"/>
</dbReference>
<dbReference type="Proteomes" id="UP000321058">
    <property type="component" value="Unassembled WGS sequence"/>
</dbReference>
<evidence type="ECO:0000256" key="2">
    <source>
        <dbReference type="SAM" id="SignalP"/>
    </source>
</evidence>
<keyword evidence="5" id="KW-1185">Reference proteome</keyword>
<organism evidence="4 5">
    <name type="scientific">Reyranella soli</name>
    <dbReference type="NCBI Taxonomy" id="1230389"/>
    <lineage>
        <taxon>Bacteria</taxon>
        <taxon>Pseudomonadati</taxon>
        <taxon>Pseudomonadota</taxon>
        <taxon>Alphaproteobacteria</taxon>
        <taxon>Hyphomicrobiales</taxon>
        <taxon>Reyranellaceae</taxon>
        <taxon>Reyranella</taxon>
    </lineage>
</organism>
<comment type="caution">
    <text evidence="4">The sequence shown here is derived from an EMBL/GenBank/DDBJ whole genome shotgun (WGS) entry which is preliminary data.</text>
</comment>